<reference evidence="2 3" key="1">
    <citation type="submission" date="2014-04" db="EMBL/GenBank/DDBJ databases">
        <authorList>
            <consortium name="DOE Joint Genome Institute"/>
            <person name="Kuo A."/>
            <person name="Ruytinx J."/>
            <person name="Rineau F."/>
            <person name="Colpaert J."/>
            <person name="Kohler A."/>
            <person name="Nagy L.G."/>
            <person name="Floudas D."/>
            <person name="Copeland A."/>
            <person name="Barry K.W."/>
            <person name="Cichocki N."/>
            <person name="Veneault-Fourrey C."/>
            <person name="LaButti K."/>
            <person name="Lindquist E.A."/>
            <person name="Lipzen A."/>
            <person name="Lundell T."/>
            <person name="Morin E."/>
            <person name="Murat C."/>
            <person name="Sun H."/>
            <person name="Tunlid A."/>
            <person name="Henrissat B."/>
            <person name="Grigoriev I.V."/>
            <person name="Hibbett D.S."/>
            <person name="Martin F."/>
            <person name="Nordberg H.P."/>
            <person name="Cantor M.N."/>
            <person name="Hua S.X."/>
        </authorList>
    </citation>
    <scope>NUCLEOTIDE SEQUENCE [LARGE SCALE GENOMIC DNA]</scope>
    <source>
        <strain evidence="2 3">UH-Slu-Lm8-n1</strain>
    </source>
</reference>
<keyword evidence="1" id="KW-0732">Signal</keyword>
<dbReference type="EMBL" id="KN835179">
    <property type="protein sequence ID" value="KIK45063.1"/>
    <property type="molecule type" value="Genomic_DNA"/>
</dbReference>
<dbReference type="Proteomes" id="UP000054485">
    <property type="component" value="Unassembled WGS sequence"/>
</dbReference>
<proteinExistence type="predicted"/>
<organism evidence="2 3">
    <name type="scientific">Suillus luteus UH-Slu-Lm8-n1</name>
    <dbReference type="NCBI Taxonomy" id="930992"/>
    <lineage>
        <taxon>Eukaryota</taxon>
        <taxon>Fungi</taxon>
        <taxon>Dikarya</taxon>
        <taxon>Basidiomycota</taxon>
        <taxon>Agaricomycotina</taxon>
        <taxon>Agaricomycetes</taxon>
        <taxon>Agaricomycetidae</taxon>
        <taxon>Boletales</taxon>
        <taxon>Suillineae</taxon>
        <taxon>Suillaceae</taxon>
        <taxon>Suillus</taxon>
    </lineage>
</organism>
<evidence type="ECO:0000313" key="2">
    <source>
        <dbReference type="EMBL" id="KIK45063.1"/>
    </source>
</evidence>
<keyword evidence="3" id="KW-1185">Reference proteome</keyword>
<dbReference type="HOGENOM" id="CLU_1769333_0_0_1"/>
<accession>A0A0D0BPJ7</accession>
<feature type="signal peptide" evidence="1">
    <location>
        <begin position="1"/>
        <end position="17"/>
    </location>
</feature>
<dbReference type="OrthoDB" id="2612350at2759"/>
<sequence length="147" mass="16923">MGFLVAIAWILAITTMAINVQVIADICFRLWTLGCNNWFHDLCSGRLTRRSQQSNHKHGSFRSSSKSWASPHASACLSSNFSSPLVSPAPTRFCKPEANCVRYMVDAYLLNLWAELTWQCHRGIHYLYKLGFFERTIFKGYAYLDRY</sequence>
<feature type="chain" id="PRO_5002207874" evidence="1">
    <location>
        <begin position="18"/>
        <end position="147"/>
    </location>
</feature>
<reference evidence="3" key="2">
    <citation type="submission" date="2015-01" db="EMBL/GenBank/DDBJ databases">
        <title>Evolutionary Origins and Diversification of the Mycorrhizal Mutualists.</title>
        <authorList>
            <consortium name="DOE Joint Genome Institute"/>
            <consortium name="Mycorrhizal Genomics Consortium"/>
            <person name="Kohler A."/>
            <person name="Kuo A."/>
            <person name="Nagy L.G."/>
            <person name="Floudas D."/>
            <person name="Copeland A."/>
            <person name="Barry K.W."/>
            <person name="Cichocki N."/>
            <person name="Veneault-Fourrey C."/>
            <person name="LaButti K."/>
            <person name="Lindquist E.A."/>
            <person name="Lipzen A."/>
            <person name="Lundell T."/>
            <person name="Morin E."/>
            <person name="Murat C."/>
            <person name="Riley R."/>
            <person name="Ohm R."/>
            <person name="Sun H."/>
            <person name="Tunlid A."/>
            <person name="Henrissat B."/>
            <person name="Grigoriev I.V."/>
            <person name="Hibbett D.S."/>
            <person name="Martin F."/>
        </authorList>
    </citation>
    <scope>NUCLEOTIDE SEQUENCE [LARGE SCALE GENOMIC DNA]</scope>
    <source>
        <strain evidence="3">UH-Slu-Lm8-n1</strain>
    </source>
</reference>
<gene>
    <name evidence="2" type="ORF">CY34DRAFT_567946</name>
</gene>
<evidence type="ECO:0000256" key="1">
    <source>
        <dbReference type="SAM" id="SignalP"/>
    </source>
</evidence>
<dbReference type="AlphaFoldDB" id="A0A0D0BPJ7"/>
<evidence type="ECO:0000313" key="3">
    <source>
        <dbReference type="Proteomes" id="UP000054485"/>
    </source>
</evidence>
<name>A0A0D0BPJ7_9AGAM</name>
<dbReference type="InParanoid" id="A0A0D0BPJ7"/>
<protein>
    <submittedName>
        <fullName evidence="2">Uncharacterized protein</fullName>
    </submittedName>
</protein>